<dbReference type="GO" id="GO:0000155">
    <property type="term" value="F:phosphorelay sensor kinase activity"/>
    <property type="evidence" value="ECO:0007669"/>
    <property type="project" value="InterPro"/>
</dbReference>
<dbReference type="SUPFAM" id="SSF55785">
    <property type="entry name" value="PYP-like sensor domain (PAS domain)"/>
    <property type="match status" value="1"/>
</dbReference>
<keyword evidence="4 7" id="KW-0418">Kinase</keyword>
<dbReference type="InterPro" id="IPR005467">
    <property type="entry name" value="His_kinase_dom"/>
</dbReference>
<gene>
    <name evidence="7" type="ORF">SAMN04487967_3002</name>
</gene>
<dbReference type="InterPro" id="IPR003661">
    <property type="entry name" value="HisK_dim/P_dom"/>
</dbReference>
<organism evidence="7 8">
    <name type="scientific">Natronorubrum sediminis</name>
    <dbReference type="NCBI Taxonomy" id="640943"/>
    <lineage>
        <taxon>Archaea</taxon>
        <taxon>Methanobacteriati</taxon>
        <taxon>Methanobacteriota</taxon>
        <taxon>Stenosarchaea group</taxon>
        <taxon>Halobacteria</taxon>
        <taxon>Halobacteriales</taxon>
        <taxon>Natrialbaceae</taxon>
        <taxon>Natronorubrum</taxon>
    </lineage>
</organism>
<evidence type="ECO:0000256" key="5">
    <source>
        <dbReference type="ARBA" id="ARBA00023012"/>
    </source>
</evidence>
<dbReference type="SMART" id="SM00387">
    <property type="entry name" value="HATPase_c"/>
    <property type="match status" value="1"/>
</dbReference>
<proteinExistence type="predicted"/>
<protein>
    <recommendedName>
        <fullName evidence="2">histidine kinase</fullName>
        <ecNumber evidence="2">2.7.13.3</ecNumber>
    </recommendedName>
</protein>
<accession>A0A1H6G494</accession>
<dbReference type="Pfam" id="PF08448">
    <property type="entry name" value="PAS_4"/>
    <property type="match status" value="1"/>
</dbReference>
<dbReference type="InterPro" id="IPR035965">
    <property type="entry name" value="PAS-like_dom_sf"/>
</dbReference>
<dbReference type="CDD" id="cd00075">
    <property type="entry name" value="HATPase"/>
    <property type="match status" value="1"/>
</dbReference>
<dbReference type="SUPFAM" id="SSF55874">
    <property type="entry name" value="ATPase domain of HSP90 chaperone/DNA topoisomerase II/histidine kinase"/>
    <property type="match status" value="1"/>
</dbReference>
<keyword evidence="3" id="KW-0808">Transferase</keyword>
<dbReference type="EMBL" id="FNWL01000003">
    <property type="protein sequence ID" value="SEH17133.1"/>
    <property type="molecule type" value="Genomic_DNA"/>
</dbReference>
<dbReference type="InterPro" id="IPR036890">
    <property type="entry name" value="HATPase_C_sf"/>
</dbReference>
<dbReference type="Gene3D" id="1.10.287.130">
    <property type="match status" value="1"/>
</dbReference>
<dbReference type="Proteomes" id="UP000199112">
    <property type="component" value="Unassembled WGS sequence"/>
</dbReference>
<dbReference type="PROSITE" id="PS50109">
    <property type="entry name" value="HIS_KIN"/>
    <property type="match status" value="1"/>
</dbReference>
<dbReference type="CDD" id="cd00082">
    <property type="entry name" value="HisKA"/>
    <property type="match status" value="1"/>
</dbReference>
<dbReference type="Pfam" id="PF00512">
    <property type="entry name" value="HisKA"/>
    <property type="match status" value="1"/>
</dbReference>
<dbReference type="SMART" id="SM00388">
    <property type="entry name" value="HisKA"/>
    <property type="match status" value="1"/>
</dbReference>
<dbReference type="InterPro" id="IPR050736">
    <property type="entry name" value="Sensor_HK_Regulatory"/>
</dbReference>
<evidence type="ECO:0000256" key="4">
    <source>
        <dbReference type="ARBA" id="ARBA00022777"/>
    </source>
</evidence>
<dbReference type="InterPro" id="IPR003594">
    <property type="entry name" value="HATPase_dom"/>
</dbReference>
<dbReference type="Gene3D" id="3.30.565.10">
    <property type="entry name" value="Histidine kinase-like ATPase, C-terminal domain"/>
    <property type="match status" value="1"/>
</dbReference>
<dbReference type="PANTHER" id="PTHR43711">
    <property type="entry name" value="TWO-COMPONENT HISTIDINE KINASE"/>
    <property type="match status" value="1"/>
</dbReference>
<evidence type="ECO:0000256" key="3">
    <source>
        <dbReference type="ARBA" id="ARBA00022679"/>
    </source>
</evidence>
<dbReference type="EC" id="2.7.13.3" evidence="2"/>
<dbReference type="Gene3D" id="3.30.450.20">
    <property type="entry name" value="PAS domain"/>
    <property type="match status" value="1"/>
</dbReference>
<evidence type="ECO:0000313" key="7">
    <source>
        <dbReference type="EMBL" id="SEH17133.1"/>
    </source>
</evidence>
<dbReference type="AlphaFoldDB" id="A0A1H6G494"/>
<dbReference type="InterPro" id="IPR036097">
    <property type="entry name" value="HisK_dim/P_sf"/>
</dbReference>
<dbReference type="Pfam" id="PF02518">
    <property type="entry name" value="HATPase_c"/>
    <property type="match status" value="1"/>
</dbReference>
<reference evidence="8" key="1">
    <citation type="submission" date="2016-10" db="EMBL/GenBank/DDBJ databases">
        <authorList>
            <person name="Varghese N."/>
            <person name="Submissions S."/>
        </authorList>
    </citation>
    <scope>NUCLEOTIDE SEQUENCE [LARGE SCALE GENOMIC DNA]</scope>
    <source>
        <strain evidence="8">CGMCC 1.8981</strain>
    </source>
</reference>
<dbReference type="PANTHER" id="PTHR43711:SF1">
    <property type="entry name" value="HISTIDINE KINASE 1"/>
    <property type="match status" value="1"/>
</dbReference>
<sequence length="339" mass="37134">MNAGLFPACFDALPFEIALVDTAGTIVYANETWVEFGDVNGNTHDTCWVGENYLRVCRRAEDSTATLVADGIEALLAGTRTHFQLEYPCHSPDEYRWFHLEATPLTHDGERYALLAHVDITTRKQVELQRDTQIEQLKTIVTVLSHDIRNPLAVIQGYAAKLETAEADSDAVDAIQESADRIADMIESILEFARTQSLNDVSRVTVADVARESWAQTATVEASLTIDSSRPFLADESLLHQVFENLFRNAVEHGGRGVTIWVGTTDDGVYVEDDGPGIPASRREKLQANEAGVGTSIGGIGLAIVRAIVTAHDWSFSLEEGREGGTRVEITGIDFLEAT</sequence>
<keyword evidence="8" id="KW-1185">Reference proteome</keyword>
<dbReference type="SUPFAM" id="SSF47384">
    <property type="entry name" value="Homodimeric domain of signal transducing histidine kinase"/>
    <property type="match status" value="1"/>
</dbReference>
<evidence type="ECO:0000256" key="1">
    <source>
        <dbReference type="ARBA" id="ARBA00000085"/>
    </source>
</evidence>
<name>A0A1H6G494_9EURY</name>
<dbReference type="RefSeq" id="WP_090507776.1">
    <property type="nucleotide sequence ID" value="NZ_FNWL01000003.1"/>
</dbReference>
<evidence type="ECO:0000259" key="6">
    <source>
        <dbReference type="PROSITE" id="PS50109"/>
    </source>
</evidence>
<keyword evidence="5" id="KW-0902">Two-component regulatory system</keyword>
<evidence type="ECO:0000313" key="8">
    <source>
        <dbReference type="Proteomes" id="UP000199112"/>
    </source>
</evidence>
<dbReference type="InterPro" id="IPR013656">
    <property type="entry name" value="PAS_4"/>
</dbReference>
<comment type="catalytic activity">
    <reaction evidence="1">
        <text>ATP + protein L-histidine = ADP + protein N-phospho-L-histidine.</text>
        <dbReference type="EC" id="2.7.13.3"/>
    </reaction>
</comment>
<feature type="domain" description="Histidine kinase" evidence="6">
    <location>
        <begin position="143"/>
        <end position="331"/>
    </location>
</feature>
<evidence type="ECO:0000256" key="2">
    <source>
        <dbReference type="ARBA" id="ARBA00012438"/>
    </source>
</evidence>